<accession>A0A5M9K0H4</accession>
<sequence>MPPRGFKTGLIQGDSTIYIHILHKFTSSQNTITQGHITFFEILQFPHAAKYMKTQNENSSSRNVEKLICLSHGARLAFVYQIHYQVEMVNEYSLRNP</sequence>
<gene>
    <name evidence="1" type="ORF">EYC84_005481</name>
</gene>
<dbReference type="EMBL" id="VICG01000003">
    <property type="protein sequence ID" value="KAA8573939.1"/>
    <property type="molecule type" value="Genomic_DNA"/>
</dbReference>
<dbReference type="AlphaFoldDB" id="A0A5M9K0H4"/>
<organism evidence="1 2">
    <name type="scientific">Monilinia fructicola</name>
    <name type="common">Brown rot fungus</name>
    <name type="synonym">Ciboria fructicola</name>
    <dbReference type="NCBI Taxonomy" id="38448"/>
    <lineage>
        <taxon>Eukaryota</taxon>
        <taxon>Fungi</taxon>
        <taxon>Dikarya</taxon>
        <taxon>Ascomycota</taxon>
        <taxon>Pezizomycotina</taxon>
        <taxon>Leotiomycetes</taxon>
        <taxon>Helotiales</taxon>
        <taxon>Sclerotiniaceae</taxon>
        <taxon>Monilinia</taxon>
    </lineage>
</organism>
<evidence type="ECO:0000313" key="2">
    <source>
        <dbReference type="Proteomes" id="UP000322873"/>
    </source>
</evidence>
<name>A0A5M9K0H4_MONFR</name>
<reference evidence="1 2" key="1">
    <citation type="submission" date="2019-06" db="EMBL/GenBank/DDBJ databases">
        <title>Genome Sequence of the Brown Rot Fungal Pathogen Monilinia fructicola.</title>
        <authorList>
            <person name="De Miccolis Angelini R.M."/>
            <person name="Landi L."/>
            <person name="Abate D."/>
            <person name="Pollastro S."/>
            <person name="Romanazzi G."/>
            <person name="Faretra F."/>
        </authorList>
    </citation>
    <scope>NUCLEOTIDE SEQUENCE [LARGE SCALE GENOMIC DNA]</scope>
    <source>
        <strain evidence="1 2">Mfrc123</strain>
    </source>
</reference>
<proteinExistence type="predicted"/>
<keyword evidence="2" id="KW-1185">Reference proteome</keyword>
<protein>
    <submittedName>
        <fullName evidence="1">Uncharacterized protein</fullName>
    </submittedName>
</protein>
<dbReference type="Proteomes" id="UP000322873">
    <property type="component" value="Unassembled WGS sequence"/>
</dbReference>
<comment type="caution">
    <text evidence="1">The sequence shown here is derived from an EMBL/GenBank/DDBJ whole genome shotgun (WGS) entry which is preliminary data.</text>
</comment>
<evidence type="ECO:0000313" key="1">
    <source>
        <dbReference type="EMBL" id="KAA8573939.1"/>
    </source>
</evidence>